<dbReference type="SMART" id="SM00507">
    <property type="entry name" value="HNHc"/>
    <property type="match status" value="1"/>
</dbReference>
<sequence>MNSLMDLGKHPSPMGRYDGRSTRDLLAGLTTALKVQRDARIDEWCQIVAWADANTTDCTEGAATITDGFLDTGVPIAGPGAPLVSEFGLMELVAVLGRSPDGGRDYVGRVIELGWRLQRTFAAVLDGRCAAWRAERLADLTRQLSADAAEFVDRHIAPVIATCTWAQIERLGEEAIIRFDPELAEKRRREAAEERHFDINLREVDSSGLVTVEGVLDAADGIDLNTAIGRRANLLGKLGSEDTLDLRRSNAAGELARQDLTLDLEVTDPQTGEVVRTVPGRKVELHAHLTDTAIRALAATGLGALPAHAAVGRLANAQTPISPFQIREWVNQPNTTVIVRPVIDLADHLPVGSYEIPDRLKTRVRLRDPHCVFAHCGRPAEACDLDHAKEHTKGGSTCPCNLVPLCRRHHRAKTLSLWRYVIVEPGTYLWIAPHDRHFLVDHDGTRQLDPPRRLDPETMDVEHPWETTELHDYDGAPCPGAHPPDQ</sequence>
<dbReference type="Gene3D" id="1.10.30.50">
    <property type="match status" value="1"/>
</dbReference>
<dbReference type="EMBL" id="BAABAH010000014">
    <property type="protein sequence ID" value="GAA3829635.1"/>
    <property type="molecule type" value="Genomic_DNA"/>
</dbReference>
<feature type="domain" description="HNH nuclease" evidence="1">
    <location>
        <begin position="359"/>
        <end position="411"/>
    </location>
</feature>
<dbReference type="InterPro" id="IPR003615">
    <property type="entry name" value="HNH_nuc"/>
</dbReference>
<evidence type="ECO:0000259" key="1">
    <source>
        <dbReference type="SMART" id="SM00507"/>
    </source>
</evidence>
<evidence type="ECO:0000313" key="2">
    <source>
        <dbReference type="EMBL" id="GAA3829635.1"/>
    </source>
</evidence>
<proteinExistence type="predicted"/>
<organism evidence="2 3">
    <name type="scientific">Nocardioides panacisoli</name>
    <dbReference type="NCBI Taxonomy" id="627624"/>
    <lineage>
        <taxon>Bacteria</taxon>
        <taxon>Bacillati</taxon>
        <taxon>Actinomycetota</taxon>
        <taxon>Actinomycetes</taxon>
        <taxon>Propionibacteriales</taxon>
        <taxon>Nocardioidaceae</taxon>
        <taxon>Nocardioides</taxon>
    </lineage>
</organism>
<dbReference type="Proteomes" id="UP001501821">
    <property type="component" value="Unassembled WGS sequence"/>
</dbReference>
<comment type="caution">
    <text evidence="2">The sequence shown here is derived from an EMBL/GenBank/DDBJ whole genome shotgun (WGS) entry which is preliminary data.</text>
</comment>
<gene>
    <name evidence="2" type="ORF">GCM10022242_33840</name>
</gene>
<accession>A0ABP7IY81</accession>
<reference evidence="3" key="1">
    <citation type="journal article" date="2019" name="Int. J. Syst. Evol. Microbiol.">
        <title>The Global Catalogue of Microorganisms (GCM) 10K type strain sequencing project: providing services to taxonomists for standard genome sequencing and annotation.</title>
        <authorList>
            <consortium name="The Broad Institute Genomics Platform"/>
            <consortium name="The Broad Institute Genome Sequencing Center for Infectious Disease"/>
            <person name="Wu L."/>
            <person name="Ma J."/>
        </authorList>
    </citation>
    <scope>NUCLEOTIDE SEQUENCE [LARGE SCALE GENOMIC DNA]</scope>
    <source>
        <strain evidence="3">JCM 16953</strain>
    </source>
</reference>
<evidence type="ECO:0000313" key="3">
    <source>
        <dbReference type="Proteomes" id="UP001501821"/>
    </source>
</evidence>
<dbReference type="CDD" id="cd00085">
    <property type="entry name" value="HNHc"/>
    <property type="match status" value="1"/>
</dbReference>
<name>A0ABP7IY81_9ACTN</name>
<keyword evidence="3" id="KW-1185">Reference proteome</keyword>
<protein>
    <recommendedName>
        <fullName evidence="1">HNH nuclease domain-containing protein</fullName>
    </recommendedName>
</protein>